<dbReference type="RefSeq" id="WP_314197372.1">
    <property type="nucleotide sequence ID" value="NZ_JAVTLL010000001.1"/>
</dbReference>
<keyword evidence="3" id="KW-1185">Reference proteome</keyword>
<name>A0ABU3LJY3_9ACTN</name>
<dbReference type="EMBL" id="JAVTLL010000001">
    <property type="protein sequence ID" value="MDT7839564.1"/>
    <property type="molecule type" value="Genomic_DNA"/>
</dbReference>
<accession>A0ABU3LJY3</accession>
<reference evidence="3" key="1">
    <citation type="submission" date="2023-07" db="EMBL/GenBank/DDBJ databases">
        <title>Draft genome sequence of the endophytic actinobacterium Streptomyces justiciae WPN32, a potential antibiotic producer.</title>
        <authorList>
            <person name="Yasawong M."/>
            <person name="Pana W."/>
            <person name="Ganta P."/>
            <person name="Santapan N."/>
            <person name="Songngamsuk T."/>
            <person name="Phatcharaharikarn M."/>
            <person name="Kerdtoob S."/>
            <person name="Nantapong N."/>
        </authorList>
    </citation>
    <scope>NUCLEOTIDE SEQUENCE [LARGE SCALE GENOMIC DNA]</scope>
    <source>
        <strain evidence="3">WPN32</strain>
    </source>
</reference>
<feature type="chain" id="PRO_5046983424" description="Secreted protein" evidence="1">
    <location>
        <begin position="36"/>
        <end position="149"/>
    </location>
</feature>
<proteinExistence type="predicted"/>
<gene>
    <name evidence="2" type="ORF">RQC66_02340</name>
</gene>
<comment type="caution">
    <text evidence="2">The sequence shown here is derived from an EMBL/GenBank/DDBJ whole genome shotgun (WGS) entry which is preliminary data.</text>
</comment>
<dbReference type="Proteomes" id="UP001257948">
    <property type="component" value="Unassembled WGS sequence"/>
</dbReference>
<keyword evidence="1" id="KW-0732">Signal</keyword>
<evidence type="ECO:0000313" key="3">
    <source>
        <dbReference type="Proteomes" id="UP001257948"/>
    </source>
</evidence>
<evidence type="ECO:0000313" key="2">
    <source>
        <dbReference type="EMBL" id="MDT7839564.1"/>
    </source>
</evidence>
<feature type="signal peptide" evidence="1">
    <location>
        <begin position="1"/>
        <end position="35"/>
    </location>
</feature>
<organism evidence="2 3">
    <name type="scientific">Streptomyces justiciae</name>
    <dbReference type="NCBI Taxonomy" id="2780140"/>
    <lineage>
        <taxon>Bacteria</taxon>
        <taxon>Bacillati</taxon>
        <taxon>Actinomycetota</taxon>
        <taxon>Actinomycetes</taxon>
        <taxon>Kitasatosporales</taxon>
        <taxon>Streptomycetaceae</taxon>
        <taxon>Streptomyces</taxon>
    </lineage>
</organism>
<sequence length="149" mass="15749">MSILKSRAARGLTSTMVLLGVAVAGPVATAPAASAASGSCSGSVIDTVKHYNYNGTHVATSYVYWDGTYNCVRSDKVGSYYGVSSRMSLTLYSQKGGADPDNGYFKYYAGPVKVNGQNTCIAFELDMWNTSGADMLQDRVPAGGFNHCD</sequence>
<evidence type="ECO:0008006" key="4">
    <source>
        <dbReference type="Google" id="ProtNLM"/>
    </source>
</evidence>
<evidence type="ECO:0000256" key="1">
    <source>
        <dbReference type="SAM" id="SignalP"/>
    </source>
</evidence>
<protein>
    <recommendedName>
        <fullName evidence="4">Secreted protein</fullName>
    </recommendedName>
</protein>